<sequence>MGTYIDNPNIGSNSNRNGNNSGYESSSGTRYQYDNSNPSDRLRYSTDLDAHRRDQMNLNPRRNFDRGTGQYGGGIYSDND</sequence>
<feature type="compositionally biased region" description="Low complexity" evidence="1">
    <location>
        <begin position="7"/>
        <end position="28"/>
    </location>
</feature>
<feature type="region of interest" description="Disordered" evidence="1">
    <location>
        <begin position="1"/>
        <end position="80"/>
    </location>
</feature>
<feature type="compositionally biased region" description="Gly residues" evidence="1">
    <location>
        <begin position="69"/>
        <end position="80"/>
    </location>
</feature>
<accession>A0A2R3Q7Z9</accession>
<reference evidence="2 3" key="1">
    <citation type="submission" date="2018-03" db="EMBL/GenBank/DDBJ databases">
        <title>Genome sequencing of Melaminivora sp.</title>
        <authorList>
            <person name="Kim S.-J."/>
            <person name="Heo J."/>
            <person name="Ahn J.-H."/>
            <person name="Kwon S.-W."/>
        </authorList>
    </citation>
    <scope>NUCLEOTIDE SEQUENCE [LARGE SCALE GENOMIC DNA]</scope>
    <source>
        <strain evidence="2 3">SC2-9</strain>
    </source>
</reference>
<evidence type="ECO:0000256" key="1">
    <source>
        <dbReference type="SAM" id="MobiDB-lite"/>
    </source>
</evidence>
<proteinExistence type="predicted"/>
<keyword evidence="3" id="KW-1185">Reference proteome</keyword>
<name>A0A2R3Q7Z9_9BURK</name>
<feature type="compositionally biased region" description="Basic and acidic residues" evidence="1">
    <location>
        <begin position="40"/>
        <end position="55"/>
    </location>
</feature>
<gene>
    <name evidence="2" type="ORF">C6568_00525</name>
</gene>
<protein>
    <submittedName>
        <fullName evidence="2">Uncharacterized protein</fullName>
    </submittedName>
</protein>
<evidence type="ECO:0000313" key="2">
    <source>
        <dbReference type="EMBL" id="AVO47908.1"/>
    </source>
</evidence>
<dbReference type="KEGG" id="mela:C6568_00525"/>
<dbReference type="Proteomes" id="UP000237925">
    <property type="component" value="Chromosome"/>
</dbReference>
<dbReference type="AlphaFoldDB" id="A0A2R3Q7Z9"/>
<organism evidence="2 3">
    <name type="scientific">Melaminivora suipulveris</name>
    <dbReference type="NCBI Taxonomy" id="2109913"/>
    <lineage>
        <taxon>Bacteria</taxon>
        <taxon>Pseudomonadati</taxon>
        <taxon>Pseudomonadota</taxon>
        <taxon>Betaproteobacteria</taxon>
        <taxon>Burkholderiales</taxon>
        <taxon>Comamonadaceae</taxon>
        <taxon>Melaminivora</taxon>
    </lineage>
</organism>
<evidence type="ECO:0000313" key="3">
    <source>
        <dbReference type="Proteomes" id="UP000237925"/>
    </source>
</evidence>
<feature type="compositionally biased region" description="Polar residues" evidence="1">
    <location>
        <begin position="29"/>
        <end position="39"/>
    </location>
</feature>
<dbReference type="EMBL" id="CP027667">
    <property type="protein sequence ID" value="AVO47908.1"/>
    <property type="molecule type" value="Genomic_DNA"/>
</dbReference>